<organism evidence="1 2">
    <name type="scientific">Pantoea eucrina</name>
    <dbReference type="NCBI Taxonomy" id="472693"/>
    <lineage>
        <taxon>Bacteria</taxon>
        <taxon>Pseudomonadati</taxon>
        <taxon>Pseudomonadota</taxon>
        <taxon>Gammaproteobacteria</taxon>
        <taxon>Enterobacterales</taxon>
        <taxon>Erwiniaceae</taxon>
        <taxon>Pantoea</taxon>
    </lineage>
</organism>
<evidence type="ECO:0000313" key="2">
    <source>
        <dbReference type="Proteomes" id="UP001288620"/>
    </source>
</evidence>
<name>A0ABU5LJT7_9GAMM</name>
<dbReference type="Proteomes" id="UP001288620">
    <property type="component" value="Unassembled WGS sequence"/>
</dbReference>
<dbReference type="EMBL" id="JAOBTT010000002">
    <property type="protein sequence ID" value="MDZ7280202.1"/>
    <property type="molecule type" value="Genomic_DNA"/>
</dbReference>
<proteinExistence type="predicted"/>
<protein>
    <submittedName>
        <fullName evidence="1">Uncharacterized protein</fullName>
    </submittedName>
</protein>
<comment type="caution">
    <text evidence="1">The sequence shown here is derived from an EMBL/GenBank/DDBJ whole genome shotgun (WGS) entry which is preliminary data.</text>
</comment>
<dbReference type="RefSeq" id="WP_322544091.1">
    <property type="nucleotide sequence ID" value="NZ_JAOBTT010000002.1"/>
</dbReference>
<accession>A0ABU5LJT7</accession>
<sequence length="60" mass="7066">MNKKNPLENLTPEQIADEKLVANKDKYYRTTNPDDIDYDLEWSFIKTMKVKYSALPDIEA</sequence>
<keyword evidence="2" id="KW-1185">Reference proteome</keyword>
<reference evidence="2" key="1">
    <citation type="submission" date="2023-07" db="EMBL/GenBank/DDBJ databases">
        <title>Structural and functional analysis of rice phyllospheric bacteria for their antimicrobial properties and defense elicitation against blast disease.</title>
        <authorList>
            <person name="Sahu K.P."/>
            <person name="Asharani P."/>
            <person name="Kumar M."/>
            <person name="Reddy B."/>
            <person name="Kumar A."/>
        </authorList>
    </citation>
    <scope>NUCLEOTIDE SEQUENCE [LARGE SCALE GENOMIC DNA]</scope>
    <source>
        <strain evidence="2">OsEp_Plm_30P10</strain>
    </source>
</reference>
<gene>
    <name evidence="1" type="ORF">N4G40_18265</name>
</gene>
<evidence type="ECO:0000313" key="1">
    <source>
        <dbReference type="EMBL" id="MDZ7280202.1"/>
    </source>
</evidence>